<dbReference type="InterPro" id="IPR056884">
    <property type="entry name" value="NPHP3-like_N"/>
</dbReference>
<protein>
    <recommendedName>
        <fullName evidence="2">Nephrocystin 3-like N-terminal domain-containing protein</fullName>
    </recommendedName>
</protein>
<dbReference type="Pfam" id="PF24883">
    <property type="entry name" value="NPHP3_N"/>
    <property type="match status" value="1"/>
</dbReference>
<dbReference type="SUPFAM" id="SSF52540">
    <property type="entry name" value="P-loop containing nucleoside triphosphate hydrolases"/>
    <property type="match status" value="1"/>
</dbReference>
<comment type="caution">
    <text evidence="3">The sequence shown here is derived from an EMBL/GenBank/DDBJ whole genome shotgun (WGS) entry which is preliminary data.</text>
</comment>
<dbReference type="InterPro" id="IPR027417">
    <property type="entry name" value="P-loop_NTPase"/>
</dbReference>
<dbReference type="PANTHER" id="PTHR10039:SF14">
    <property type="entry name" value="NACHT DOMAIN-CONTAINING PROTEIN"/>
    <property type="match status" value="1"/>
</dbReference>
<dbReference type="AlphaFoldDB" id="A0A8H7XR35"/>
<organism evidence="3">
    <name type="scientific">Psilocybe cubensis</name>
    <name type="common">Psychedelic mushroom</name>
    <name type="synonym">Stropharia cubensis</name>
    <dbReference type="NCBI Taxonomy" id="181762"/>
    <lineage>
        <taxon>Eukaryota</taxon>
        <taxon>Fungi</taxon>
        <taxon>Dikarya</taxon>
        <taxon>Basidiomycota</taxon>
        <taxon>Agaricomycotina</taxon>
        <taxon>Agaricomycetes</taxon>
        <taxon>Agaricomycetidae</taxon>
        <taxon>Agaricales</taxon>
        <taxon>Agaricineae</taxon>
        <taxon>Strophariaceae</taxon>
        <taxon>Psilocybe</taxon>
    </lineage>
</organism>
<dbReference type="Gene3D" id="3.40.50.300">
    <property type="entry name" value="P-loop containing nucleotide triphosphate hydrolases"/>
    <property type="match status" value="1"/>
</dbReference>
<evidence type="ECO:0000259" key="2">
    <source>
        <dbReference type="Pfam" id="PF24883"/>
    </source>
</evidence>
<gene>
    <name evidence="3" type="ORF">JR316_008338</name>
</gene>
<accession>A0A8H7XR35</accession>
<feature type="domain" description="Nephrocystin 3-like N-terminal" evidence="2">
    <location>
        <begin position="89"/>
        <end position="260"/>
    </location>
</feature>
<dbReference type="PANTHER" id="PTHR10039">
    <property type="entry name" value="AMELOGENIN"/>
    <property type="match status" value="1"/>
</dbReference>
<name>A0A8H7XR35_PSICU</name>
<keyword evidence="1" id="KW-0677">Repeat</keyword>
<evidence type="ECO:0000313" key="3">
    <source>
        <dbReference type="EMBL" id="KAG5166255.1"/>
    </source>
</evidence>
<dbReference type="OrthoDB" id="3014077at2759"/>
<sequence>MSFFNNASNVVVNGGNFTASHQPLANPPQDNRTAVHSKYNAPAGKIHRDDVVAVLHNHSALAGLLDAEERFDAPKCDPSTRLAIIERLTKWVKSERKSLSSSLLWLHGPAGVGKSALMQQLGLLMQEKNEHAASFFFSRTSTGRNNGNSLIVTLAYQLAMNFPPIRSHIAKNLKRNPGIFSLTNKKKLQLLIIDPINKLRGKKKIFRHLFSTKTSKPPRLIIIDGLDECDNKDIQCDILLLIAHAINELHLPLRIIIASRPEAHLISSFNNSIFDKIPYTHINLGADVDAERDVLLFLTKEFKELRSTHPLGKHLPNPWPTSAQIDTLVMKSSGGFIYPTTVLKYIKSPYLRPDECLKVILGLCSIPTSDRPYAQLDDLYSYIFNSAHDAHKESIKLLFSILVIPRTEYDNLGNFATPALLDKLLFFPLGHVEQVLGNFLCLVSLQGAQRPIKLLHASLSDFLLDIKRSGEFCADLGLAHKALARGYSTLGLQCMQDGQSGGIQVEQSIMPLGPHHCYDLAAEHSEFAFKNGIPFYEAYAQLDKLHGLVIPFAPFLFKCIDSPKVQLQWELNRHNITDFRSILCLFDEFREEANVRVVCTAKPPLYKFLMDQSRSGLQILTGELPQDCRAIPFQAIPVDL</sequence>
<proteinExistence type="predicted"/>
<evidence type="ECO:0000256" key="1">
    <source>
        <dbReference type="ARBA" id="ARBA00022737"/>
    </source>
</evidence>
<reference evidence="3" key="1">
    <citation type="submission" date="2021-02" db="EMBL/GenBank/DDBJ databases">
        <title>Psilocybe cubensis genome.</title>
        <authorList>
            <person name="Mckernan K.J."/>
            <person name="Crawford S."/>
            <person name="Trippe A."/>
            <person name="Kane L.T."/>
            <person name="Mclaughlin S."/>
        </authorList>
    </citation>
    <scope>NUCLEOTIDE SEQUENCE [LARGE SCALE GENOMIC DNA]</scope>
    <source>
        <strain evidence="3">MGC-MH-2018</strain>
    </source>
</reference>
<dbReference type="EMBL" id="JAFIQS010000008">
    <property type="protein sequence ID" value="KAG5166255.1"/>
    <property type="molecule type" value="Genomic_DNA"/>
</dbReference>